<dbReference type="SUPFAM" id="SSF53041">
    <property type="entry name" value="Resolvase-like"/>
    <property type="match status" value="1"/>
</dbReference>
<feature type="domain" description="Resolvase/invertase-type recombinase catalytic" evidence="6">
    <location>
        <begin position="9"/>
        <end position="153"/>
    </location>
</feature>
<dbReference type="PROSITE" id="PS51736">
    <property type="entry name" value="RECOMBINASES_3"/>
    <property type="match status" value="1"/>
</dbReference>
<evidence type="ECO:0000256" key="1">
    <source>
        <dbReference type="ARBA" id="ARBA00022908"/>
    </source>
</evidence>
<feature type="active site" description="O-(5'-phospho-DNA)-serine intermediate" evidence="4 5">
    <location>
        <position position="17"/>
    </location>
</feature>
<keyword evidence="8" id="KW-1185">Reference proteome</keyword>
<dbReference type="GO" id="GO:0000150">
    <property type="term" value="F:DNA strand exchange activity"/>
    <property type="evidence" value="ECO:0007669"/>
    <property type="project" value="InterPro"/>
</dbReference>
<dbReference type="InterPro" id="IPR006118">
    <property type="entry name" value="Recombinase_CS"/>
</dbReference>
<keyword evidence="1" id="KW-0229">DNA integration</keyword>
<dbReference type="EMBL" id="SGUG01000002">
    <property type="protein sequence ID" value="MDG0861136.1"/>
    <property type="molecule type" value="Genomic_DNA"/>
</dbReference>
<protein>
    <submittedName>
        <fullName evidence="7">Recombinase family protein</fullName>
    </submittedName>
</protein>
<reference evidence="7" key="1">
    <citation type="submission" date="2019-02" db="EMBL/GenBank/DDBJ databases">
        <title>Draft genome of the type strain Pelomonas aquatica CCUG 52575T.</title>
        <authorList>
            <person name="Gomila M."/>
            <person name="Lalucat J."/>
        </authorList>
    </citation>
    <scope>NUCLEOTIDE SEQUENCE</scope>
    <source>
        <strain evidence="7">CCUG 52575</strain>
    </source>
</reference>
<dbReference type="InterPro" id="IPR036162">
    <property type="entry name" value="Resolvase-like_N_sf"/>
</dbReference>
<dbReference type="PANTHER" id="PTHR30461:SF2">
    <property type="entry name" value="SERINE RECOMBINASE PINE-RELATED"/>
    <property type="match status" value="1"/>
</dbReference>
<dbReference type="SMART" id="SM00857">
    <property type="entry name" value="Resolvase"/>
    <property type="match status" value="1"/>
</dbReference>
<evidence type="ECO:0000313" key="8">
    <source>
        <dbReference type="Proteomes" id="UP001152766"/>
    </source>
</evidence>
<dbReference type="AlphaFoldDB" id="A0A9X4LC82"/>
<dbReference type="PROSITE" id="PS00397">
    <property type="entry name" value="RECOMBINASES_1"/>
    <property type="match status" value="1"/>
</dbReference>
<evidence type="ECO:0000256" key="5">
    <source>
        <dbReference type="PROSITE-ProRule" id="PRU10137"/>
    </source>
</evidence>
<evidence type="ECO:0000256" key="2">
    <source>
        <dbReference type="ARBA" id="ARBA00023125"/>
    </source>
</evidence>
<sequence length="209" mass="22548">MTKTKKPRRVALYARVSTDQQTTDNQLEALREAGQRLGWEVVGVYVDEGVSGAKGRQDRPQFDALLKAVTRGECDLVAAWAVDRLGRSLTHLLGFLGELHAKGCDLYLHQQGLDTSTPAGRAMFQMMGVFAEFERGMIQERVRAGLARAKVNGTKSGKAIGRPAVAASVEARIRELRAEGLDGKPMGMLKIAKAAGCGVSVVQRVLADA</sequence>
<organism evidence="7 8">
    <name type="scientific">Pelomonas aquatica</name>
    <dbReference type="NCBI Taxonomy" id="431058"/>
    <lineage>
        <taxon>Bacteria</taxon>
        <taxon>Pseudomonadati</taxon>
        <taxon>Pseudomonadota</taxon>
        <taxon>Betaproteobacteria</taxon>
        <taxon>Burkholderiales</taxon>
        <taxon>Sphaerotilaceae</taxon>
        <taxon>Roseateles</taxon>
    </lineage>
</organism>
<comment type="caution">
    <text evidence="7">The sequence shown here is derived from an EMBL/GenBank/DDBJ whole genome shotgun (WGS) entry which is preliminary data.</text>
</comment>
<dbReference type="InterPro" id="IPR006119">
    <property type="entry name" value="Resolv_N"/>
</dbReference>
<proteinExistence type="predicted"/>
<evidence type="ECO:0000313" key="7">
    <source>
        <dbReference type="EMBL" id="MDG0861136.1"/>
    </source>
</evidence>
<dbReference type="GO" id="GO:0003677">
    <property type="term" value="F:DNA binding"/>
    <property type="evidence" value="ECO:0007669"/>
    <property type="project" value="UniProtKB-KW"/>
</dbReference>
<dbReference type="GO" id="GO:0015074">
    <property type="term" value="P:DNA integration"/>
    <property type="evidence" value="ECO:0007669"/>
    <property type="project" value="UniProtKB-KW"/>
</dbReference>
<evidence type="ECO:0000256" key="3">
    <source>
        <dbReference type="ARBA" id="ARBA00023172"/>
    </source>
</evidence>
<dbReference type="InterPro" id="IPR050639">
    <property type="entry name" value="SSR_resolvase"/>
</dbReference>
<name>A0A9X4LC82_9BURK</name>
<dbReference type="Gene3D" id="3.40.50.1390">
    <property type="entry name" value="Resolvase, N-terminal catalytic domain"/>
    <property type="match status" value="1"/>
</dbReference>
<accession>A0A9X4LC82</accession>
<keyword evidence="3" id="KW-0233">DNA recombination</keyword>
<evidence type="ECO:0000259" key="6">
    <source>
        <dbReference type="PROSITE" id="PS51736"/>
    </source>
</evidence>
<dbReference type="RefSeq" id="WP_268148217.1">
    <property type="nucleotide sequence ID" value="NZ_JAPPUW010000004.1"/>
</dbReference>
<dbReference type="CDD" id="cd03768">
    <property type="entry name" value="SR_ResInv"/>
    <property type="match status" value="1"/>
</dbReference>
<evidence type="ECO:0000256" key="4">
    <source>
        <dbReference type="PIRSR" id="PIRSR606118-50"/>
    </source>
</evidence>
<dbReference type="Proteomes" id="UP001152766">
    <property type="component" value="Unassembled WGS sequence"/>
</dbReference>
<keyword evidence="2" id="KW-0238">DNA-binding</keyword>
<gene>
    <name evidence="7" type="ORF">EXJ73_01440</name>
</gene>
<dbReference type="Pfam" id="PF00239">
    <property type="entry name" value="Resolvase"/>
    <property type="match status" value="1"/>
</dbReference>
<dbReference type="PANTHER" id="PTHR30461">
    <property type="entry name" value="DNA-INVERTASE FROM LAMBDOID PROPHAGE"/>
    <property type="match status" value="1"/>
</dbReference>